<sequence length="422" mass="46182">MTHWFRKFAGITLLATSAMLLLSACGSNSNSAGGVTTIEFFNQKTEMTATLRSIIKDFEKKNPKIKVTLSNVPNAGTVLKTRMLSGNVPDVINTYPQNIDYQEWAKAGYFQDMTHEAYIKNIKNHYAQQYAINGKVYNAPLTANVYGFYYNKTAFAKLGLKVPQTWSEFETLVKTIEAKGKTPFALAGTEGWTLNGYHQLALATVAGSADAANKILRYSPVNGIKLSNPVIQGDITRLNLLRGNNAAQKNWKGASYNDAVVAFTKGEALIMPNGSWANPVIKTQEPKFKVGTFAFPGKEKGQELTVGAGDMALSISATTKHKAAANKFVAYMASPAAMQMYYDVDGSPCSVIGVKQKTGADTPLGGIAKLAFTKHQFVWMAQHWNSENDFFTLTTDYVTTGDKNNLVAEMNAFYNPMKANNN</sequence>
<dbReference type="HOGENOM" id="CLU_031285_12_3_9"/>
<dbReference type="InterPro" id="IPR006061">
    <property type="entry name" value="SBP_1_CS"/>
</dbReference>
<dbReference type="OrthoDB" id="9798191at2"/>
<protein>
    <submittedName>
        <fullName evidence="9">MsmE</fullName>
    </submittedName>
</protein>
<proteinExistence type="inferred from homology"/>
<organism evidence="9 10">
    <name type="scientific">Schleiferilactobacillus shenzhenensis LY-73</name>
    <dbReference type="NCBI Taxonomy" id="1231336"/>
    <lineage>
        <taxon>Bacteria</taxon>
        <taxon>Bacillati</taxon>
        <taxon>Bacillota</taxon>
        <taxon>Bacilli</taxon>
        <taxon>Lactobacillales</taxon>
        <taxon>Lactobacillaceae</taxon>
        <taxon>Schleiferilactobacillus</taxon>
    </lineage>
</organism>
<dbReference type="RefSeq" id="WP_022529940.1">
    <property type="nucleotide sequence ID" value="NZ_KI271592.1"/>
</dbReference>
<dbReference type="PANTHER" id="PTHR43649">
    <property type="entry name" value="ARABINOSE-BINDING PROTEIN-RELATED"/>
    <property type="match status" value="1"/>
</dbReference>
<feature type="chain" id="PRO_5039470043" evidence="8">
    <location>
        <begin position="33"/>
        <end position="422"/>
    </location>
</feature>
<dbReference type="InterPro" id="IPR006059">
    <property type="entry name" value="SBP"/>
</dbReference>
<dbReference type="Proteomes" id="UP000030647">
    <property type="component" value="Unassembled WGS sequence"/>
</dbReference>
<keyword evidence="7" id="KW-0449">Lipoprotein</keyword>
<dbReference type="eggNOG" id="COG1653">
    <property type="taxonomic scope" value="Bacteria"/>
</dbReference>
<dbReference type="PROSITE" id="PS51257">
    <property type="entry name" value="PROKAR_LIPOPROTEIN"/>
    <property type="match status" value="1"/>
</dbReference>
<dbReference type="GO" id="GO:0055085">
    <property type="term" value="P:transmembrane transport"/>
    <property type="evidence" value="ECO:0007669"/>
    <property type="project" value="InterPro"/>
</dbReference>
<keyword evidence="6" id="KW-0564">Palmitate</keyword>
<evidence type="ECO:0000256" key="6">
    <source>
        <dbReference type="ARBA" id="ARBA00023139"/>
    </source>
</evidence>
<gene>
    <name evidence="9" type="primary">msmE</name>
    <name evidence="9" type="ORF">L248_0607</name>
</gene>
<accession>U4TN48</accession>
<evidence type="ECO:0000313" key="9">
    <source>
        <dbReference type="EMBL" id="ERL64830.1"/>
    </source>
</evidence>
<evidence type="ECO:0000256" key="7">
    <source>
        <dbReference type="ARBA" id="ARBA00023288"/>
    </source>
</evidence>
<dbReference type="STRING" id="1231336.L248_0607"/>
<evidence type="ECO:0000313" key="10">
    <source>
        <dbReference type="Proteomes" id="UP000030647"/>
    </source>
</evidence>
<name>U4TN48_9LACO</name>
<reference evidence="10" key="1">
    <citation type="journal article" date="2013" name="Genome Announc.">
        <title>Whole-Genome Sequencing of Lactobacillus shenzhenensis Strain LY-73T.</title>
        <authorList>
            <person name="Lin Z."/>
            <person name="Liu Z."/>
            <person name="Yang R."/>
            <person name="Zou Y."/>
            <person name="Wan D."/>
            <person name="Chen J."/>
            <person name="Guo M."/>
            <person name="Zhao J."/>
            <person name="Fang C."/>
            <person name="Yang R."/>
            <person name="Liu F."/>
        </authorList>
    </citation>
    <scope>NUCLEOTIDE SEQUENCE [LARGE SCALE GENOMIC DNA]</scope>
    <source>
        <strain evidence="10">LY-73</strain>
    </source>
</reference>
<evidence type="ECO:0000256" key="5">
    <source>
        <dbReference type="ARBA" id="ARBA00023136"/>
    </source>
</evidence>
<keyword evidence="2" id="KW-0813">Transport</keyword>
<keyword evidence="4 8" id="KW-0732">Signal</keyword>
<keyword evidence="3" id="KW-1003">Cell membrane</keyword>
<dbReference type="EMBL" id="KI271592">
    <property type="protein sequence ID" value="ERL64830.1"/>
    <property type="molecule type" value="Genomic_DNA"/>
</dbReference>
<evidence type="ECO:0000256" key="4">
    <source>
        <dbReference type="ARBA" id="ARBA00022729"/>
    </source>
</evidence>
<comment type="similarity">
    <text evidence="1">Belongs to the bacterial solute-binding protein 1 family.</text>
</comment>
<dbReference type="Gene3D" id="3.40.190.10">
    <property type="entry name" value="Periplasmic binding protein-like II"/>
    <property type="match status" value="2"/>
</dbReference>
<evidence type="ECO:0000256" key="1">
    <source>
        <dbReference type="ARBA" id="ARBA00008520"/>
    </source>
</evidence>
<keyword evidence="10" id="KW-1185">Reference proteome</keyword>
<keyword evidence="5" id="KW-0472">Membrane</keyword>
<evidence type="ECO:0000256" key="3">
    <source>
        <dbReference type="ARBA" id="ARBA00022475"/>
    </source>
</evidence>
<dbReference type="InterPro" id="IPR050490">
    <property type="entry name" value="Bact_solute-bd_prot1"/>
</dbReference>
<evidence type="ECO:0000256" key="8">
    <source>
        <dbReference type="SAM" id="SignalP"/>
    </source>
</evidence>
<feature type="signal peptide" evidence="8">
    <location>
        <begin position="1"/>
        <end position="32"/>
    </location>
</feature>
<dbReference type="PANTHER" id="PTHR43649:SF33">
    <property type="entry name" value="POLYGALACTURONAN_RHAMNOGALACTURONAN-BINDING PROTEIN YTCQ"/>
    <property type="match status" value="1"/>
</dbReference>
<dbReference type="Pfam" id="PF01547">
    <property type="entry name" value="SBP_bac_1"/>
    <property type="match status" value="1"/>
</dbReference>
<dbReference type="AlphaFoldDB" id="U4TN48"/>
<dbReference type="PROSITE" id="PS01037">
    <property type="entry name" value="SBP_BACTERIAL_1"/>
    <property type="match status" value="1"/>
</dbReference>
<evidence type="ECO:0000256" key="2">
    <source>
        <dbReference type="ARBA" id="ARBA00022448"/>
    </source>
</evidence>
<dbReference type="SUPFAM" id="SSF53850">
    <property type="entry name" value="Periplasmic binding protein-like II"/>
    <property type="match status" value="1"/>
</dbReference>